<protein>
    <recommendedName>
        <fullName evidence="4">Uroporphyrinogen-III synthase</fullName>
    </recommendedName>
</protein>
<name>A0A0D3KAB5_EMIH1</name>
<evidence type="ECO:0000256" key="1">
    <source>
        <dbReference type="SAM" id="SignalP"/>
    </source>
</evidence>
<dbReference type="InterPro" id="IPR036108">
    <property type="entry name" value="4pyrrol_syn_uPrphyn_synt_sf"/>
</dbReference>
<dbReference type="SUPFAM" id="SSF69618">
    <property type="entry name" value="HemD-like"/>
    <property type="match status" value="1"/>
</dbReference>
<keyword evidence="3" id="KW-1185">Reference proteome</keyword>
<evidence type="ECO:0000313" key="3">
    <source>
        <dbReference type="Proteomes" id="UP000013827"/>
    </source>
</evidence>
<proteinExistence type="predicted"/>
<feature type="chain" id="PRO_5044291735" description="Uroporphyrinogen-III synthase" evidence="1">
    <location>
        <begin position="20"/>
        <end position="170"/>
    </location>
</feature>
<dbReference type="GO" id="GO:0033014">
    <property type="term" value="P:tetrapyrrole biosynthetic process"/>
    <property type="evidence" value="ECO:0007669"/>
    <property type="project" value="InterPro"/>
</dbReference>
<dbReference type="GO" id="GO:0004852">
    <property type="term" value="F:uroporphyrinogen-III synthase activity"/>
    <property type="evidence" value="ECO:0007669"/>
    <property type="project" value="InterPro"/>
</dbReference>
<dbReference type="RefSeq" id="XP_005785129.1">
    <property type="nucleotide sequence ID" value="XM_005785072.1"/>
</dbReference>
<dbReference type="AlphaFoldDB" id="A0A0D3KAB5"/>
<evidence type="ECO:0008006" key="4">
    <source>
        <dbReference type="Google" id="ProtNLM"/>
    </source>
</evidence>
<reference evidence="2" key="2">
    <citation type="submission" date="2024-10" db="UniProtKB">
        <authorList>
            <consortium name="EnsemblProtists"/>
        </authorList>
    </citation>
    <scope>IDENTIFICATION</scope>
</reference>
<feature type="signal peptide" evidence="1">
    <location>
        <begin position="1"/>
        <end position="19"/>
    </location>
</feature>
<dbReference type="Gene3D" id="3.40.50.10090">
    <property type="match status" value="1"/>
</dbReference>
<dbReference type="GeneID" id="17277972"/>
<dbReference type="PaxDb" id="2903-EOD32700"/>
<dbReference type="EnsemblProtists" id="EOD32700">
    <property type="protein sequence ID" value="EOD32700"/>
    <property type="gene ID" value="EMIHUDRAFT_230482"/>
</dbReference>
<reference evidence="3" key="1">
    <citation type="journal article" date="2013" name="Nature">
        <title>Pan genome of the phytoplankton Emiliania underpins its global distribution.</title>
        <authorList>
            <person name="Read B.A."/>
            <person name="Kegel J."/>
            <person name="Klute M.J."/>
            <person name="Kuo A."/>
            <person name="Lefebvre S.C."/>
            <person name="Maumus F."/>
            <person name="Mayer C."/>
            <person name="Miller J."/>
            <person name="Monier A."/>
            <person name="Salamov A."/>
            <person name="Young J."/>
            <person name="Aguilar M."/>
            <person name="Claverie J.M."/>
            <person name="Frickenhaus S."/>
            <person name="Gonzalez K."/>
            <person name="Herman E.K."/>
            <person name="Lin Y.C."/>
            <person name="Napier J."/>
            <person name="Ogata H."/>
            <person name="Sarno A.F."/>
            <person name="Shmutz J."/>
            <person name="Schroeder D."/>
            <person name="de Vargas C."/>
            <person name="Verret F."/>
            <person name="von Dassow P."/>
            <person name="Valentin K."/>
            <person name="Van de Peer Y."/>
            <person name="Wheeler G."/>
            <person name="Dacks J.B."/>
            <person name="Delwiche C.F."/>
            <person name="Dyhrman S.T."/>
            <person name="Glockner G."/>
            <person name="John U."/>
            <person name="Richards T."/>
            <person name="Worden A.Z."/>
            <person name="Zhang X."/>
            <person name="Grigoriev I.V."/>
            <person name="Allen A.E."/>
            <person name="Bidle K."/>
            <person name="Borodovsky M."/>
            <person name="Bowler C."/>
            <person name="Brownlee C."/>
            <person name="Cock J.M."/>
            <person name="Elias M."/>
            <person name="Gladyshev V.N."/>
            <person name="Groth M."/>
            <person name="Guda C."/>
            <person name="Hadaegh A."/>
            <person name="Iglesias-Rodriguez M.D."/>
            <person name="Jenkins J."/>
            <person name="Jones B.M."/>
            <person name="Lawson T."/>
            <person name="Leese F."/>
            <person name="Lindquist E."/>
            <person name="Lobanov A."/>
            <person name="Lomsadze A."/>
            <person name="Malik S.B."/>
            <person name="Marsh M.E."/>
            <person name="Mackinder L."/>
            <person name="Mock T."/>
            <person name="Mueller-Roeber B."/>
            <person name="Pagarete A."/>
            <person name="Parker M."/>
            <person name="Probert I."/>
            <person name="Quesneville H."/>
            <person name="Raines C."/>
            <person name="Rensing S.A."/>
            <person name="Riano-Pachon D.M."/>
            <person name="Richier S."/>
            <person name="Rokitta S."/>
            <person name="Shiraiwa Y."/>
            <person name="Soanes D.M."/>
            <person name="van der Giezen M."/>
            <person name="Wahlund T.M."/>
            <person name="Williams B."/>
            <person name="Wilson W."/>
            <person name="Wolfe G."/>
            <person name="Wurch L.L."/>
        </authorList>
    </citation>
    <scope>NUCLEOTIDE SEQUENCE</scope>
</reference>
<sequence>MSFAWTLVVALSVPQQPNAALPLAGKRIAFTSPRAVAAPFSAELISAGARPVWWPLVEAVPLPESELGPLDDLIMRMPESCAVALLSRHAADAFVERGKEAEEEALVAALLAAGADADAVDACAIRPLLASGHELSLLREGGLDAVCVGSAEEANALAAALEAAEGASDE</sequence>
<dbReference type="HOGENOM" id="CLU_1573560_0_0_1"/>
<accession>A0A0D3KAB5</accession>
<dbReference type="Proteomes" id="UP000013827">
    <property type="component" value="Unassembled WGS sequence"/>
</dbReference>
<keyword evidence="1" id="KW-0732">Signal</keyword>
<dbReference type="KEGG" id="ehx:EMIHUDRAFT_230482"/>
<organism evidence="2 3">
    <name type="scientific">Emiliania huxleyi (strain CCMP1516)</name>
    <dbReference type="NCBI Taxonomy" id="280463"/>
    <lineage>
        <taxon>Eukaryota</taxon>
        <taxon>Haptista</taxon>
        <taxon>Haptophyta</taxon>
        <taxon>Prymnesiophyceae</taxon>
        <taxon>Isochrysidales</taxon>
        <taxon>Noelaerhabdaceae</taxon>
        <taxon>Emiliania</taxon>
    </lineage>
</organism>
<evidence type="ECO:0000313" key="2">
    <source>
        <dbReference type="EnsemblProtists" id="EOD32700"/>
    </source>
</evidence>